<accession>A0A2A2JXR5</accession>
<evidence type="ECO:0000256" key="1">
    <source>
        <dbReference type="SAM" id="MobiDB-lite"/>
    </source>
</evidence>
<evidence type="ECO:0000313" key="3">
    <source>
        <dbReference type="Proteomes" id="UP000218231"/>
    </source>
</evidence>
<evidence type="ECO:0000313" key="2">
    <source>
        <dbReference type="EMBL" id="PAV66402.1"/>
    </source>
</evidence>
<dbReference type="EMBL" id="LIAE01010104">
    <property type="protein sequence ID" value="PAV66402.1"/>
    <property type="molecule type" value="Genomic_DNA"/>
</dbReference>
<keyword evidence="3" id="KW-1185">Reference proteome</keyword>
<sequence>MPRSPFGDATRPSPDPSEAASPACASSAGEVFGDLLVHEAIRGVVGVVAPPIEGDRGGKAGLLTVIIPRDVFNDQFRSGGLVHRAASASKASTSVFASR</sequence>
<comment type="caution">
    <text evidence="2">The sequence shown here is derived from an EMBL/GenBank/DDBJ whole genome shotgun (WGS) entry which is preliminary data.</text>
</comment>
<gene>
    <name evidence="2" type="ORF">WR25_15783</name>
</gene>
<proteinExistence type="predicted"/>
<dbReference type="AlphaFoldDB" id="A0A2A2JXR5"/>
<feature type="region of interest" description="Disordered" evidence="1">
    <location>
        <begin position="1"/>
        <end position="24"/>
    </location>
</feature>
<name>A0A2A2JXR5_9BILA</name>
<reference evidence="2 3" key="1">
    <citation type="journal article" date="2017" name="Curr. Biol.">
        <title>Genome architecture and evolution of a unichromosomal asexual nematode.</title>
        <authorList>
            <person name="Fradin H."/>
            <person name="Zegar C."/>
            <person name="Gutwein M."/>
            <person name="Lucas J."/>
            <person name="Kovtun M."/>
            <person name="Corcoran D."/>
            <person name="Baugh L.R."/>
            <person name="Kiontke K."/>
            <person name="Gunsalus K."/>
            <person name="Fitch D.H."/>
            <person name="Piano F."/>
        </authorList>
    </citation>
    <scope>NUCLEOTIDE SEQUENCE [LARGE SCALE GENOMIC DNA]</scope>
    <source>
        <strain evidence="2">PF1309</strain>
    </source>
</reference>
<dbReference type="Proteomes" id="UP000218231">
    <property type="component" value="Unassembled WGS sequence"/>
</dbReference>
<organism evidence="2 3">
    <name type="scientific">Diploscapter pachys</name>
    <dbReference type="NCBI Taxonomy" id="2018661"/>
    <lineage>
        <taxon>Eukaryota</taxon>
        <taxon>Metazoa</taxon>
        <taxon>Ecdysozoa</taxon>
        <taxon>Nematoda</taxon>
        <taxon>Chromadorea</taxon>
        <taxon>Rhabditida</taxon>
        <taxon>Rhabditina</taxon>
        <taxon>Rhabditomorpha</taxon>
        <taxon>Rhabditoidea</taxon>
        <taxon>Rhabditidae</taxon>
        <taxon>Diploscapter</taxon>
    </lineage>
</organism>
<protein>
    <submittedName>
        <fullName evidence="2">Uncharacterized protein</fullName>
    </submittedName>
</protein>